<reference evidence="1 2" key="1">
    <citation type="submission" date="2018-06" db="EMBL/GenBank/DDBJ databases">
        <authorList>
            <consortium name="Pathogen Informatics"/>
            <person name="Doyle S."/>
        </authorList>
    </citation>
    <scope>NUCLEOTIDE SEQUENCE [LARGE SCALE GENOMIC DNA]</scope>
    <source>
        <strain evidence="1 2">NCTC10211</strain>
    </source>
</reference>
<sequence length="99" mass="11266">MKIYWSLKSIPELKNLPLRERLGRWQRGLASAGFFNGTGILLVALLPWFSILIANDLTLNYPFLRNHIVTALGYGISGFLGVNLMIRSMLRKNKNIFSD</sequence>
<protein>
    <submittedName>
        <fullName evidence="1">Uncharacterized protein</fullName>
    </submittedName>
</protein>
<evidence type="ECO:0000313" key="1">
    <source>
        <dbReference type="EMBL" id="SUI84034.1"/>
    </source>
</evidence>
<name>A0A379Y3Z0_SERMA</name>
<accession>A0A659IIY7</accession>
<organism evidence="1 2">
    <name type="scientific">Serratia marcescens</name>
    <dbReference type="NCBI Taxonomy" id="615"/>
    <lineage>
        <taxon>Bacteria</taxon>
        <taxon>Pseudomonadati</taxon>
        <taxon>Pseudomonadota</taxon>
        <taxon>Gammaproteobacteria</taxon>
        <taxon>Enterobacterales</taxon>
        <taxon>Yersiniaceae</taxon>
        <taxon>Serratia</taxon>
    </lineage>
</organism>
<dbReference type="EMBL" id="UGYK01000002">
    <property type="protein sequence ID" value="SUI84034.1"/>
    <property type="molecule type" value="Genomic_DNA"/>
</dbReference>
<proteinExistence type="predicted"/>
<gene>
    <name evidence="1" type="ORF">NCTC10211_05422</name>
</gene>
<dbReference type="RefSeq" id="WP_016928804.1">
    <property type="nucleotide sequence ID" value="NZ_AP019009.1"/>
</dbReference>
<accession>A0A379Y3Z0</accession>
<dbReference type="Proteomes" id="UP000254765">
    <property type="component" value="Unassembled WGS sequence"/>
</dbReference>
<evidence type="ECO:0000313" key="2">
    <source>
        <dbReference type="Proteomes" id="UP000254765"/>
    </source>
</evidence>
<dbReference type="AlphaFoldDB" id="A0A379Y3Z0"/>